<reference evidence="1 2" key="1">
    <citation type="journal article" date="2008" name="J. Bacteriol.">
        <title>Genome of the actinomycete plant pathogen Clavibacter michiganensis subsp. sepedonicus suggests recent niche adaptation.</title>
        <authorList>
            <person name="Bentley S.D."/>
            <person name="Corton C."/>
            <person name="Brown S.E."/>
            <person name="Barron A."/>
            <person name="Clark L."/>
            <person name="Doggett J."/>
            <person name="Harris B."/>
            <person name="Ormond D."/>
            <person name="Quail M.A."/>
            <person name="May G."/>
            <person name="Francis D."/>
            <person name="Knudson D."/>
            <person name="Parkhill J."/>
            <person name="Ishimaru C.A."/>
        </authorList>
    </citation>
    <scope>NUCLEOTIDE SEQUENCE [LARGE SCALE GENOMIC DNA]</scope>
    <source>
        <strain evidence="2">ATCC 33113 / DSM 20744 / JCM 9667 / LMG 2889 / ICMP 2535 / C-1</strain>
    </source>
</reference>
<dbReference type="Proteomes" id="UP000001318">
    <property type="component" value="Plasmid pCSL1"/>
</dbReference>
<dbReference type="GeneID" id="43501430"/>
<keyword evidence="1" id="KW-0614">Plasmid</keyword>
<geneLocation type="plasmid" evidence="1 2">
    <name>pCSL1</name>
</geneLocation>
<dbReference type="Gene3D" id="3.40.50.1010">
    <property type="entry name" value="5'-nuclease"/>
    <property type="match status" value="1"/>
</dbReference>
<dbReference type="eggNOG" id="COG1432">
    <property type="taxonomic scope" value="Bacteria"/>
</dbReference>
<gene>
    <name evidence="1" type="ordered locus">pCSL0024</name>
</gene>
<proteinExistence type="predicted"/>
<dbReference type="KEGG" id="cms:pCSL0024"/>
<evidence type="ECO:0000313" key="1">
    <source>
        <dbReference type="EMBL" id="CAQ03269.1"/>
    </source>
</evidence>
<accession>B0RJ79</accession>
<protein>
    <submittedName>
        <fullName evidence="1">Uncharacterized protein</fullName>
    </submittedName>
</protein>
<dbReference type="EMBL" id="AM849036">
    <property type="protein sequence ID" value="CAQ03269.1"/>
    <property type="molecule type" value="Genomic_DNA"/>
</dbReference>
<keyword evidence="2" id="KW-1185">Reference proteome</keyword>
<evidence type="ECO:0000313" key="2">
    <source>
        <dbReference type="Proteomes" id="UP000001318"/>
    </source>
</evidence>
<dbReference type="AlphaFoldDB" id="B0RJ79"/>
<dbReference type="RefSeq" id="WP_012300336.1">
    <property type="nucleotide sequence ID" value="NC_010408.1"/>
</dbReference>
<dbReference type="HOGENOM" id="CLU_1320084_0_0_11"/>
<name>B0RJ79_CLASE</name>
<sequence length="195" mass="21989">MATAHLFIDYQNLHFSAWETFTSYGSAVYDSLIHPGKFGDQVLAARAARNFPELELTKIHVYRGLPSRKREPGQHARVQRQASNWTRDPRVVMSLRALKYPRDWPDEPSQEKGIDVLLAIQVVQASIESAADTLIVSTRDTDILPALELVQSTGNTALELATWKGQSELKMSPQPKSVSLDKPFYMRSRDTANYS</sequence>
<organism evidence="1 2">
    <name type="scientific">Clavibacter sepedonicus</name>
    <name type="common">Clavibacter michiganensis subsp. sepedonicus</name>
    <dbReference type="NCBI Taxonomy" id="31964"/>
    <lineage>
        <taxon>Bacteria</taxon>
        <taxon>Bacillati</taxon>
        <taxon>Actinomycetota</taxon>
        <taxon>Actinomycetes</taxon>
        <taxon>Micrococcales</taxon>
        <taxon>Microbacteriaceae</taxon>
        <taxon>Clavibacter</taxon>
    </lineage>
</organism>